<gene>
    <name evidence="1" type="ORF">CSW08_13485</name>
</gene>
<sequence>MKALKIFINHKKNVFGCSKSGLFYNMKNLHIKQLITKLEIYLFMRKMTTTKCQGGIEEWYLYKFLIKD</sequence>
<evidence type="ECO:0000313" key="1">
    <source>
        <dbReference type="EMBL" id="PKQ44418.1"/>
    </source>
</evidence>
<reference evidence="1 2" key="1">
    <citation type="submission" date="2017-12" db="EMBL/GenBank/DDBJ databases">
        <title>Confluentibacter flavum sp. nov., isolated from the saline lake.</title>
        <authorList>
            <person name="Yu L."/>
        </authorList>
    </citation>
    <scope>NUCLEOTIDE SEQUENCE [LARGE SCALE GENOMIC DNA]</scope>
    <source>
        <strain evidence="1 2">3B</strain>
    </source>
</reference>
<dbReference type="Proteomes" id="UP000233435">
    <property type="component" value="Unassembled WGS sequence"/>
</dbReference>
<organism evidence="1 2">
    <name type="scientific">Confluentibacter flavum</name>
    <dbReference type="NCBI Taxonomy" id="1909700"/>
    <lineage>
        <taxon>Bacteria</taxon>
        <taxon>Pseudomonadati</taxon>
        <taxon>Bacteroidota</taxon>
        <taxon>Flavobacteriia</taxon>
        <taxon>Flavobacteriales</taxon>
        <taxon>Flavobacteriaceae</taxon>
        <taxon>Confluentibacter</taxon>
    </lineage>
</organism>
<dbReference type="EMBL" id="PJEO01000050">
    <property type="protein sequence ID" value="PKQ44418.1"/>
    <property type="molecule type" value="Genomic_DNA"/>
</dbReference>
<name>A0A2N3HHX8_9FLAO</name>
<dbReference type="AlphaFoldDB" id="A0A2N3HHX8"/>
<comment type="caution">
    <text evidence="1">The sequence shown here is derived from an EMBL/GenBank/DDBJ whole genome shotgun (WGS) entry which is preliminary data.</text>
</comment>
<evidence type="ECO:0000313" key="2">
    <source>
        <dbReference type="Proteomes" id="UP000233435"/>
    </source>
</evidence>
<accession>A0A2N3HHX8</accession>
<keyword evidence="2" id="KW-1185">Reference proteome</keyword>
<protein>
    <submittedName>
        <fullName evidence="1">Uncharacterized protein</fullName>
    </submittedName>
</protein>
<proteinExistence type="predicted"/>